<dbReference type="Proteomes" id="UP000076727">
    <property type="component" value="Unassembled WGS sequence"/>
</dbReference>
<reference evidence="1 2" key="1">
    <citation type="journal article" date="2016" name="Mol. Biol. Evol.">
        <title>Comparative Genomics of Early-Diverging Mushroom-Forming Fungi Provides Insights into the Origins of Lignocellulose Decay Capabilities.</title>
        <authorList>
            <person name="Nagy L.G."/>
            <person name="Riley R."/>
            <person name="Tritt A."/>
            <person name="Adam C."/>
            <person name="Daum C."/>
            <person name="Floudas D."/>
            <person name="Sun H."/>
            <person name="Yadav J.S."/>
            <person name="Pangilinan J."/>
            <person name="Larsson K.H."/>
            <person name="Matsuura K."/>
            <person name="Barry K."/>
            <person name="Labutti K."/>
            <person name="Kuo R."/>
            <person name="Ohm R.A."/>
            <person name="Bhattacharya S.S."/>
            <person name="Shirouzu T."/>
            <person name="Yoshinaga Y."/>
            <person name="Martin F.M."/>
            <person name="Grigoriev I.V."/>
            <person name="Hibbett D.S."/>
        </authorList>
    </citation>
    <scope>NUCLEOTIDE SEQUENCE [LARGE SCALE GENOMIC DNA]</scope>
    <source>
        <strain evidence="1 2">L-15889</strain>
    </source>
</reference>
<dbReference type="AlphaFoldDB" id="A0A165TQ80"/>
<accession>A0A165TQ80</accession>
<gene>
    <name evidence="1" type="ORF">DAEQUDRAFT_354027</name>
</gene>
<proteinExistence type="predicted"/>
<organism evidence="1 2">
    <name type="scientific">Daedalea quercina L-15889</name>
    <dbReference type="NCBI Taxonomy" id="1314783"/>
    <lineage>
        <taxon>Eukaryota</taxon>
        <taxon>Fungi</taxon>
        <taxon>Dikarya</taxon>
        <taxon>Basidiomycota</taxon>
        <taxon>Agaricomycotina</taxon>
        <taxon>Agaricomycetes</taxon>
        <taxon>Polyporales</taxon>
        <taxon>Fomitopsis</taxon>
    </lineage>
</organism>
<evidence type="ECO:0000313" key="2">
    <source>
        <dbReference type="Proteomes" id="UP000076727"/>
    </source>
</evidence>
<protein>
    <submittedName>
        <fullName evidence="1">Uncharacterized protein</fullName>
    </submittedName>
</protein>
<evidence type="ECO:0000313" key="1">
    <source>
        <dbReference type="EMBL" id="KZT73779.1"/>
    </source>
</evidence>
<keyword evidence="2" id="KW-1185">Reference proteome</keyword>
<sequence length="151" mass="16649">MVDIRVVHSSGPAMATNGHEYEWAQQCADDESSPSALSTGGYPSLIHRACGRRDSPASKWTTDIYLQAMARARTRSKELCHSRQCSAPPLIRPPLDGVSTALLHCVAEHDVRDSEVQSMLSPCCIGTRRGTQAVYQRPCLSCIGKQKHWQQ</sequence>
<name>A0A165TQ80_9APHY</name>
<dbReference type="EMBL" id="KV429035">
    <property type="protein sequence ID" value="KZT73779.1"/>
    <property type="molecule type" value="Genomic_DNA"/>
</dbReference>